<feature type="region of interest" description="Disordered" evidence="1">
    <location>
        <begin position="1"/>
        <end position="23"/>
    </location>
</feature>
<feature type="compositionally biased region" description="Polar residues" evidence="1">
    <location>
        <begin position="1"/>
        <end position="12"/>
    </location>
</feature>
<evidence type="ECO:0000313" key="3">
    <source>
        <dbReference type="Proteomes" id="UP001159364"/>
    </source>
</evidence>
<dbReference type="EMBL" id="JAIWQS010000005">
    <property type="protein sequence ID" value="KAJ8763587.1"/>
    <property type="molecule type" value="Genomic_DNA"/>
</dbReference>
<gene>
    <name evidence="2" type="ORF">K2173_002470</name>
</gene>
<name>A0AAV8T9T5_9ROSI</name>
<reference evidence="2 3" key="1">
    <citation type="submission" date="2021-09" db="EMBL/GenBank/DDBJ databases">
        <title>Genomic insights and catalytic innovation underlie evolution of tropane alkaloids biosynthesis.</title>
        <authorList>
            <person name="Wang Y.-J."/>
            <person name="Tian T."/>
            <person name="Huang J.-P."/>
            <person name="Huang S.-X."/>
        </authorList>
    </citation>
    <scope>NUCLEOTIDE SEQUENCE [LARGE SCALE GENOMIC DNA]</scope>
    <source>
        <strain evidence="2">KIB-2018</strain>
        <tissue evidence="2">Leaf</tissue>
    </source>
</reference>
<comment type="caution">
    <text evidence="2">The sequence shown here is derived from an EMBL/GenBank/DDBJ whole genome shotgun (WGS) entry which is preliminary data.</text>
</comment>
<evidence type="ECO:0000256" key="1">
    <source>
        <dbReference type="SAM" id="MobiDB-lite"/>
    </source>
</evidence>
<keyword evidence="3" id="KW-1185">Reference proteome</keyword>
<dbReference type="Proteomes" id="UP001159364">
    <property type="component" value="Linkage Group LG05"/>
</dbReference>
<dbReference type="AlphaFoldDB" id="A0AAV8T9T5"/>
<accession>A0AAV8T9T5</accession>
<feature type="compositionally biased region" description="Basic and acidic residues" evidence="1">
    <location>
        <begin position="13"/>
        <end position="23"/>
    </location>
</feature>
<feature type="region of interest" description="Disordered" evidence="1">
    <location>
        <begin position="51"/>
        <end position="71"/>
    </location>
</feature>
<evidence type="ECO:0000313" key="2">
    <source>
        <dbReference type="EMBL" id="KAJ8763587.1"/>
    </source>
</evidence>
<sequence>MVTTSELQTRLNSMEKEMNERLDERDKKLEKLLTEINAKLQEVLKVINQGKRVEEEGESNNQREGRNSEQNQGVGIKNQFLKLMFPGFDSTNFMTWRKKVEQFFALEEVQKEKKVKLILLHLEGNTFSWEQQYLKNQEEGVDEEDTEGIAEAGIKNQNYKFVEVDGEENREQVHVSLNAIQGEVGNYTIKR</sequence>
<protein>
    <submittedName>
        <fullName evidence="2">Uncharacterized protein</fullName>
    </submittedName>
</protein>
<proteinExistence type="predicted"/>
<organism evidence="2 3">
    <name type="scientific">Erythroxylum novogranatense</name>
    <dbReference type="NCBI Taxonomy" id="1862640"/>
    <lineage>
        <taxon>Eukaryota</taxon>
        <taxon>Viridiplantae</taxon>
        <taxon>Streptophyta</taxon>
        <taxon>Embryophyta</taxon>
        <taxon>Tracheophyta</taxon>
        <taxon>Spermatophyta</taxon>
        <taxon>Magnoliopsida</taxon>
        <taxon>eudicotyledons</taxon>
        <taxon>Gunneridae</taxon>
        <taxon>Pentapetalae</taxon>
        <taxon>rosids</taxon>
        <taxon>fabids</taxon>
        <taxon>Malpighiales</taxon>
        <taxon>Erythroxylaceae</taxon>
        <taxon>Erythroxylum</taxon>
    </lineage>
</organism>